<feature type="compositionally biased region" description="Basic residues" evidence="1">
    <location>
        <begin position="1"/>
        <end position="12"/>
    </location>
</feature>
<dbReference type="SUPFAM" id="SSF57756">
    <property type="entry name" value="Retrovirus zinc finger-like domains"/>
    <property type="match status" value="1"/>
</dbReference>
<dbReference type="GO" id="GO:0008270">
    <property type="term" value="F:zinc ion binding"/>
    <property type="evidence" value="ECO:0007669"/>
    <property type="project" value="InterPro"/>
</dbReference>
<feature type="region of interest" description="Disordered" evidence="1">
    <location>
        <begin position="45"/>
        <end position="66"/>
    </location>
</feature>
<name>A0AA39T7I1_ACESA</name>
<dbReference type="GO" id="GO:0003676">
    <property type="term" value="F:nucleic acid binding"/>
    <property type="evidence" value="ECO:0007669"/>
    <property type="project" value="InterPro"/>
</dbReference>
<dbReference type="PANTHER" id="PTHR35046:SF26">
    <property type="entry name" value="RNA-DIRECTED DNA POLYMERASE"/>
    <property type="match status" value="1"/>
</dbReference>
<dbReference type="AlphaFoldDB" id="A0AA39T7I1"/>
<organism evidence="3 4">
    <name type="scientific">Acer saccharum</name>
    <name type="common">Sugar maple</name>
    <dbReference type="NCBI Taxonomy" id="4024"/>
    <lineage>
        <taxon>Eukaryota</taxon>
        <taxon>Viridiplantae</taxon>
        <taxon>Streptophyta</taxon>
        <taxon>Embryophyta</taxon>
        <taxon>Tracheophyta</taxon>
        <taxon>Spermatophyta</taxon>
        <taxon>Magnoliopsida</taxon>
        <taxon>eudicotyledons</taxon>
        <taxon>Gunneridae</taxon>
        <taxon>Pentapetalae</taxon>
        <taxon>rosids</taxon>
        <taxon>malvids</taxon>
        <taxon>Sapindales</taxon>
        <taxon>Sapindaceae</taxon>
        <taxon>Hippocastanoideae</taxon>
        <taxon>Acereae</taxon>
        <taxon>Acer</taxon>
    </lineage>
</organism>
<comment type="caution">
    <text evidence="3">The sequence shown here is derived from an EMBL/GenBank/DDBJ whole genome shotgun (WGS) entry which is preliminary data.</text>
</comment>
<evidence type="ECO:0000256" key="1">
    <source>
        <dbReference type="SAM" id="MobiDB-lite"/>
    </source>
</evidence>
<dbReference type="Pfam" id="PF03732">
    <property type="entry name" value="Retrotrans_gag"/>
    <property type="match status" value="1"/>
</dbReference>
<keyword evidence="4" id="KW-1185">Reference proteome</keyword>
<dbReference type="Proteomes" id="UP001168877">
    <property type="component" value="Unassembled WGS sequence"/>
</dbReference>
<accession>A0AA39T7I1</accession>
<dbReference type="InterPro" id="IPR036875">
    <property type="entry name" value="Znf_CCHC_sf"/>
</dbReference>
<evidence type="ECO:0000313" key="3">
    <source>
        <dbReference type="EMBL" id="KAK0603458.1"/>
    </source>
</evidence>
<dbReference type="PANTHER" id="PTHR35046">
    <property type="entry name" value="ZINC KNUCKLE (CCHC-TYPE) FAMILY PROTEIN"/>
    <property type="match status" value="1"/>
</dbReference>
<gene>
    <name evidence="3" type="ORF">LWI29_005184</name>
</gene>
<reference evidence="3" key="1">
    <citation type="journal article" date="2022" name="Plant J.">
        <title>Strategies of tolerance reflected in two North American maple genomes.</title>
        <authorList>
            <person name="McEvoy S.L."/>
            <person name="Sezen U.U."/>
            <person name="Trouern-Trend A."/>
            <person name="McMahon S.M."/>
            <person name="Schaberg P.G."/>
            <person name="Yang J."/>
            <person name="Wegrzyn J.L."/>
            <person name="Swenson N.G."/>
        </authorList>
    </citation>
    <scope>NUCLEOTIDE SEQUENCE</scope>
    <source>
        <strain evidence="3">NS2018</strain>
    </source>
</reference>
<reference evidence="3" key="2">
    <citation type="submission" date="2023-06" db="EMBL/GenBank/DDBJ databases">
        <authorList>
            <person name="Swenson N.G."/>
            <person name="Wegrzyn J.L."/>
            <person name="Mcevoy S.L."/>
        </authorList>
    </citation>
    <scope>NUCLEOTIDE SEQUENCE</scope>
    <source>
        <strain evidence="3">NS2018</strain>
        <tissue evidence="3">Leaf</tissue>
    </source>
</reference>
<evidence type="ECO:0000259" key="2">
    <source>
        <dbReference type="Pfam" id="PF03732"/>
    </source>
</evidence>
<dbReference type="InterPro" id="IPR005162">
    <property type="entry name" value="Retrotrans_gag_dom"/>
</dbReference>
<evidence type="ECO:0000313" key="4">
    <source>
        <dbReference type="Proteomes" id="UP001168877"/>
    </source>
</evidence>
<sequence length="406" mass="47477">MAARRGRGRRGNHMRDKEFRDDRDEEIQALRRQVEQLTLRLERQEARNEHGLSSRGSSSDELDVNPFGRRRRAYQDSFKIELPEFHGRLHPEEFLDWLSAIEKYFDYKETLEGQRVKIVTLRLRGYASVWWDKIQEMRLRKGKPKIHSWDKMKSRLKEKFLPVDFAQTSFSQFNNLRQESKSVQDYTEEFYKLMAHDVTQEIEEQLVARYVGGLRISIRDELEVHQLWKVTNAYQLALKVEAKLTRHGAKKFVDVNSLYPSSKGEPSHAAKNSFRFGNVTKNSATPASQSHRNSNPCAYFKCGQHGHRFNECPKRVDARVAYGEEKNEESVFDDSTPPIYDDNYGDEREEIEPEDGECLVIQPVLTTSKEDSEEDWLRSSIFRTRCKCQGKVGHDEDFTCPGVARQ</sequence>
<feature type="region of interest" description="Disordered" evidence="1">
    <location>
        <begin position="1"/>
        <end position="24"/>
    </location>
</feature>
<feature type="compositionally biased region" description="Basic and acidic residues" evidence="1">
    <location>
        <begin position="13"/>
        <end position="24"/>
    </location>
</feature>
<proteinExistence type="predicted"/>
<dbReference type="EMBL" id="JAUESC010000002">
    <property type="protein sequence ID" value="KAK0603458.1"/>
    <property type="molecule type" value="Genomic_DNA"/>
</dbReference>
<protein>
    <recommendedName>
        <fullName evidence="2">Retrotransposon gag domain-containing protein</fullName>
    </recommendedName>
</protein>
<feature type="domain" description="Retrotransposon gag" evidence="2">
    <location>
        <begin position="117"/>
        <end position="215"/>
    </location>
</feature>